<gene>
    <name evidence="6" type="ORF">NQZ67_18055</name>
</gene>
<dbReference type="InterPro" id="IPR018490">
    <property type="entry name" value="cNMP-bd_dom_sf"/>
</dbReference>
<evidence type="ECO:0000256" key="4">
    <source>
        <dbReference type="ARBA" id="ARBA00023163"/>
    </source>
</evidence>
<dbReference type="GO" id="GO:0003677">
    <property type="term" value="F:DNA binding"/>
    <property type="evidence" value="ECO:0007669"/>
    <property type="project" value="UniProtKB-KW"/>
</dbReference>
<sequence length="224" mass="25275">MHPTMKEKASTLFPCLSSIPDSYWMPCEVRTVSPSTPHSIREGHMLQHAVFVLSGSVRIFKVNDQGREITLYRVQGGQNCVLMMASILGDTPYEASAEIEAETEVLLVPIPLFKQWIEVGQPLKQFIFGQMVERITSVMTLLDHIAFRPITYRVADYLLSHTDENRATLSITHEQAAIELGTAREVVSRALKALAEKRLIAQGRGYIQVLDRDRLLQVLRDEAL</sequence>
<keyword evidence="2" id="KW-0238">DNA-binding</keyword>
<keyword evidence="4" id="KW-0804">Transcription</keyword>
<keyword evidence="7" id="KW-1185">Reference proteome</keyword>
<dbReference type="AlphaFoldDB" id="A0A9X2S9S8"/>
<evidence type="ECO:0000259" key="5">
    <source>
        <dbReference type="PROSITE" id="PS51063"/>
    </source>
</evidence>
<dbReference type="Gene3D" id="1.10.10.10">
    <property type="entry name" value="Winged helix-like DNA-binding domain superfamily/Winged helix DNA-binding domain"/>
    <property type="match status" value="1"/>
</dbReference>
<dbReference type="PROSITE" id="PS51063">
    <property type="entry name" value="HTH_CRP_2"/>
    <property type="match status" value="1"/>
</dbReference>
<name>A0A9X2S9S8_9BACL</name>
<dbReference type="InterPro" id="IPR036388">
    <property type="entry name" value="WH-like_DNA-bd_sf"/>
</dbReference>
<accession>A0A9X2S9S8</accession>
<dbReference type="RefSeq" id="WP_257448633.1">
    <property type="nucleotide sequence ID" value="NZ_JANIPJ010000013.1"/>
</dbReference>
<reference evidence="6" key="1">
    <citation type="submission" date="2022-08" db="EMBL/GenBank/DDBJ databases">
        <title>The genomic sequence of strain Paenibacillus sp. SCIV0701.</title>
        <authorList>
            <person name="Zhao H."/>
        </authorList>
    </citation>
    <scope>NUCLEOTIDE SEQUENCE</scope>
    <source>
        <strain evidence="6">SCIV0701</strain>
    </source>
</reference>
<dbReference type="InterPro" id="IPR012318">
    <property type="entry name" value="HTH_CRP"/>
</dbReference>
<dbReference type="PANTHER" id="PTHR24567:SF74">
    <property type="entry name" value="HTH-TYPE TRANSCRIPTIONAL REGULATOR ARCR"/>
    <property type="match status" value="1"/>
</dbReference>
<dbReference type="PANTHER" id="PTHR24567">
    <property type="entry name" value="CRP FAMILY TRANSCRIPTIONAL REGULATORY PROTEIN"/>
    <property type="match status" value="1"/>
</dbReference>
<dbReference type="Pfam" id="PF00027">
    <property type="entry name" value="cNMP_binding"/>
    <property type="match status" value="1"/>
</dbReference>
<keyword evidence="1" id="KW-0805">Transcription regulation</keyword>
<evidence type="ECO:0000256" key="1">
    <source>
        <dbReference type="ARBA" id="ARBA00023015"/>
    </source>
</evidence>
<evidence type="ECO:0000256" key="3">
    <source>
        <dbReference type="ARBA" id="ARBA00023159"/>
    </source>
</evidence>
<dbReference type="EMBL" id="JANIPJ010000013">
    <property type="protein sequence ID" value="MCR2805789.1"/>
    <property type="molecule type" value="Genomic_DNA"/>
</dbReference>
<evidence type="ECO:0000256" key="2">
    <source>
        <dbReference type="ARBA" id="ARBA00023125"/>
    </source>
</evidence>
<comment type="caution">
    <text evidence="6">The sequence shown here is derived from an EMBL/GenBank/DDBJ whole genome shotgun (WGS) entry which is preliminary data.</text>
</comment>
<dbReference type="Gene3D" id="2.60.120.10">
    <property type="entry name" value="Jelly Rolls"/>
    <property type="match status" value="1"/>
</dbReference>
<dbReference type="Proteomes" id="UP001141950">
    <property type="component" value="Unassembled WGS sequence"/>
</dbReference>
<dbReference type="GO" id="GO:0005829">
    <property type="term" value="C:cytosol"/>
    <property type="evidence" value="ECO:0007669"/>
    <property type="project" value="TreeGrafter"/>
</dbReference>
<proteinExistence type="predicted"/>
<evidence type="ECO:0000313" key="6">
    <source>
        <dbReference type="EMBL" id="MCR2805789.1"/>
    </source>
</evidence>
<dbReference type="CDD" id="cd00038">
    <property type="entry name" value="CAP_ED"/>
    <property type="match status" value="1"/>
</dbReference>
<dbReference type="SMART" id="SM00419">
    <property type="entry name" value="HTH_CRP"/>
    <property type="match status" value="1"/>
</dbReference>
<protein>
    <submittedName>
        <fullName evidence="6">Crp/Fnr family transcriptional regulator</fullName>
    </submittedName>
</protein>
<dbReference type="InterPro" id="IPR000595">
    <property type="entry name" value="cNMP-bd_dom"/>
</dbReference>
<dbReference type="Pfam" id="PF13545">
    <property type="entry name" value="HTH_Crp_2"/>
    <property type="match status" value="1"/>
</dbReference>
<feature type="domain" description="HTH crp-type" evidence="5">
    <location>
        <begin position="148"/>
        <end position="213"/>
    </location>
</feature>
<organism evidence="6 7">
    <name type="scientific">Paenibacillus soyae</name>
    <dbReference type="NCBI Taxonomy" id="2969249"/>
    <lineage>
        <taxon>Bacteria</taxon>
        <taxon>Bacillati</taxon>
        <taxon>Bacillota</taxon>
        <taxon>Bacilli</taxon>
        <taxon>Bacillales</taxon>
        <taxon>Paenibacillaceae</taxon>
        <taxon>Paenibacillus</taxon>
    </lineage>
</organism>
<keyword evidence="3" id="KW-0010">Activator</keyword>
<dbReference type="SUPFAM" id="SSF46785">
    <property type="entry name" value="Winged helix' DNA-binding domain"/>
    <property type="match status" value="1"/>
</dbReference>
<dbReference type="InterPro" id="IPR036390">
    <property type="entry name" value="WH_DNA-bd_sf"/>
</dbReference>
<dbReference type="InterPro" id="IPR014710">
    <property type="entry name" value="RmlC-like_jellyroll"/>
</dbReference>
<dbReference type="GO" id="GO:0003700">
    <property type="term" value="F:DNA-binding transcription factor activity"/>
    <property type="evidence" value="ECO:0007669"/>
    <property type="project" value="TreeGrafter"/>
</dbReference>
<dbReference type="SUPFAM" id="SSF51206">
    <property type="entry name" value="cAMP-binding domain-like"/>
    <property type="match status" value="1"/>
</dbReference>
<evidence type="ECO:0000313" key="7">
    <source>
        <dbReference type="Proteomes" id="UP001141950"/>
    </source>
</evidence>
<dbReference type="InterPro" id="IPR050397">
    <property type="entry name" value="Env_Response_Regulators"/>
</dbReference>